<dbReference type="PROSITE" id="PS00108">
    <property type="entry name" value="PROTEIN_KINASE_ST"/>
    <property type="match status" value="1"/>
</dbReference>
<evidence type="ECO:0000256" key="1">
    <source>
        <dbReference type="ARBA" id="ARBA00006529"/>
    </source>
</evidence>
<evidence type="ECO:0000256" key="2">
    <source>
        <dbReference type="ARBA" id="ARBA00022527"/>
    </source>
</evidence>
<evidence type="ECO:0000256" key="6">
    <source>
        <dbReference type="ARBA" id="ARBA00022840"/>
    </source>
</evidence>
<evidence type="ECO:0000313" key="9">
    <source>
        <dbReference type="Proteomes" id="UP001633002"/>
    </source>
</evidence>
<keyword evidence="5" id="KW-0418">Kinase</keyword>
<dbReference type="PANTHER" id="PTHR48016">
    <property type="entry name" value="MAP KINASE KINASE KINASE SSK2-RELATED-RELATED"/>
    <property type="match status" value="1"/>
</dbReference>
<keyword evidence="9" id="KW-1185">Reference proteome</keyword>
<evidence type="ECO:0000256" key="3">
    <source>
        <dbReference type="ARBA" id="ARBA00022679"/>
    </source>
</evidence>
<accession>A0ABD3HSV4</accession>
<dbReference type="InterPro" id="IPR000719">
    <property type="entry name" value="Prot_kinase_dom"/>
</dbReference>
<dbReference type="Gene3D" id="1.10.510.10">
    <property type="entry name" value="Transferase(Phosphotransferase) domain 1"/>
    <property type="match status" value="1"/>
</dbReference>
<keyword evidence="2" id="KW-0723">Serine/threonine-protein kinase</keyword>
<dbReference type="InterPro" id="IPR008271">
    <property type="entry name" value="Ser/Thr_kinase_AS"/>
</dbReference>
<evidence type="ECO:0000256" key="5">
    <source>
        <dbReference type="ARBA" id="ARBA00022777"/>
    </source>
</evidence>
<dbReference type="Proteomes" id="UP001633002">
    <property type="component" value="Unassembled WGS sequence"/>
</dbReference>
<dbReference type="AlphaFoldDB" id="A0ABD3HSV4"/>
<dbReference type="PROSITE" id="PS50011">
    <property type="entry name" value="PROTEIN_KINASE_DOM"/>
    <property type="match status" value="1"/>
</dbReference>
<dbReference type="InterPro" id="IPR011009">
    <property type="entry name" value="Kinase-like_dom_sf"/>
</dbReference>
<dbReference type="InterPro" id="IPR050538">
    <property type="entry name" value="MAP_kinase_kinase_kinase"/>
</dbReference>
<dbReference type="PANTHER" id="PTHR48016:SF29">
    <property type="entry name" value="MITOGEN-ACTIVATED PROTEIN KINASE KINASE KINASE 1-RELATED"/>
    <property type="match status" value="1"/>
</dbReference>
<comment type="caution">
    <text evidence="8">The sequence shown here is derived from an EMBL/GenBank/DDBJ whole genome shotgun (WGS) entry which is preliminary data.</text>
</comment>
<dbReference type="Pfam" id="PF00069">
    <property type="entry name" value="Pkinase"/>
    <property type="match status" value="1"/>
</dbReference>
<name>A0ABD3HSV4_9MARC</name>
<feature type="domain" description="Protein kinase" evidence="7">
    <location>
        <begin position="26"/>
        <end position="275"/>
    </location>
</feature>
<sequence length="284" mass="31741">MSSTVETESSLLANEGQNQKQLAFPWNKGVVLDAGFLGSVYVGVDSNGSFFAVKEVPLTETDSNFEQSVTQVEQEVELLRRFRHEHIVQYLGTERADGKLYIFLELVGKESLASLLQKVRLTHSHVTAYTRQILEGLKYLHSQNIIHGDIKCANVFVDVQEKCKLALFGLAEKIRELDIDADNINWTAPEVIDQKQYGPSADIWSVGCSVLEMLTGSPPFRDQPLDEGLWRVTHNEPPHIPADLPDDAKDFIHQCLATDHSKRPSATELLEHRFLNGGLGTESS</sequence>
<keyword evidence="6" id="KW-0067">ATP-binding</keyword>
<gene>
    <name evidence="8" type="ORF">R1sor_008179</name>
</gene>
<reference evidence="8 9" key="1">
    <citation type="submission" date="2024-09" db="EMBL/GenBank/DDBJ databases">
        <title>Chromosome-scale assembly of Riccia sorocarpa.</title>
        <authorList>
            <person name="Paukszto L."/>
        </authorList>
    </citation>
    <scope>NUCLEOTIDE SEQUENCE [LARGE SCALE GENOMIC DNA]</scope>
    <source>
        <strain evidence="8">LP-2024</strain>
        <tissue evidence="8">Aerial parts of the thallus</tissue>
    </source>
</reference>
<dbReference type="CDD" id="cd06606">
    <property type="entry name" value="STKc_MAPKKK"/>
    <property type="match status" value="1"/>
</dbReference>
<evidence type="ECO:0000313" key="8">
    <source>
        <dbReference type="EMBL" id="KAL3694528.1"/>
    </source>
</evidence>
<evidence type="ECO:0000256" key="4">
    <source>
        <dbReference type="ARBA" id="ARBA00022741"/>
    </source>
</evidence>
<protein>
    <recommendedName>
        <fullName evidence="7">Protein kinase domain-containing protein</fullName>
    </recommendedName>
</protein>
<dbReference type="GO" id="GO:0004674">
    <property type="term" value="F:protein serine/threonine kinase activity"/>
    <property type="evidence" value="ECO:0007669"/>
    <property type="project" value="UniProtKB-KW"/>
</dbReference>
<dbReference type="SUPFAM" id="SSF56112">
    <property type="entry name" value="Protein kinase-like (PK-like)"/>
    <property type="match status" value="1"/>
</dbReference>
<organism evidence="8 9">
    <name type="scientific">Riccia sorocarpa</name>
    <dbReference type="NCBI Taxonomy" id="122646"/>
    <lineage>
        <taxon>Eukaryota</taxon>
        <taxon>Viridiplantae</taxon>
        <taxon>Streptophyta</taxon>
        <taxon>Embryophyta</taxon>
        <taxon>Marchantiophyta</taxon>
        <taxon>Marchantiopsida</taxon>
        <taxon>Marchantiidae</taxon>
        <taxon>Marchantiales</taxon>
        <taxon>Ricciaceae</taxon>
        <taxon>Riccia</taxon>
    </lineage>
</organism>
<comment type="similarity">
    <text evidence="1">Belongs to the protein kinase superfamily. STE Ser/Thr protein kinase family. MAP kinase kinase kinase subfamily.</text>
</comment>
<keyword evidence="3" id="KW-0808">Transferase</keyword>
<dbReference type="Gene3D" id="3.30.200.20">
    <property type="entry name" value="Phosphorylase Kinase, domain 1"/>
    <property type="match status" value="1"/>
</dbReference>
<proteinExistence type="inferred from homology"/>
<dbReference type="GO" id="GO:0005524">
    <property type="term" value="F:ATP binding"/>
    <property type="evidence" value="ECO:0007669"/>
    <property type="project" value="UniProtKB-KW"/>
</dbReference>
<keyword evidence="4" id="KW-0547">Nucleotide-binding</keyword>
<dbReference type="SMART" id="SM00220">
    <property type="entry name" value="S_TKc"/>
    <property type="match status" value="1"/>
</dbReference>
<dbReference type="EMBL" id="JBJQOH010000003">
    <property type="protein sequence ID" value="KAL3694528.1"/>
    <property type="molecule type" value="Genomic_DNA"/>
</dbReference>
<evidence type="ECO:0000259" key="7">
    <source>
        <dbReference type="PROSITE" id="PS50011"/>
    </source>
</evidence>